<keyword evidence="1" id="KW-1133">Transmembrane helix</keyword>
<keyword evidence="3" id="KW-1185">Reference proteome</keyword>
<reference evidence="2 3" key="1">
    <citation type="submission" date="2017-11" db="EMBL/GenBank/DDBJ databases">
        <title>De-novo sequencing of pomegranate (Punica granatum L.) genome.</title>
        <authorList>
            <person name="Akparov Z."/>
            <person name="Amiraslanov A."/>
            <person name="Hajiyeva S."/>
            <person name="Abbasov M."/>
            <person name="Kaur K."/>
            <person name="Hamwieh A."/>
            <person name="Solovyev V."/>
            <person name="Salamov A."/>
            <person name="Braich B."/>
            <person name="Kosarev P."/>
            <person name="Mahmoud A."/>
            <person name="Hajiyev E."/>
            <person name="Babayeva S."/>
            <person name="Izzatullayeva V."/>
            <person name="Mammadov A."/>
            <person name="Mammadov A."/>
            <person name="Sharifova S."/>
            <person name="Ojaghi J."/>
            <person name="Eynullazada K."/>
            <person name="Bayramov B."/>
            <person name="Abdulazimova A."/>
            <person name="Shahmuradov I."/>
        </authorList>
    </citation>
    <scope>NUCLEOTIDE SEQUENCE [LARGE SCALE GENOMIC DNA]</scope>
    <source>
        <strain evidence="3">cv. AG2017</strain>
        <tissue evidence="2">Leaf</tissue>
    </source>
</reference>
<dbReference type="EMBL" id="PGOL01038029">
    <property type="protein sequence ID" value="PKI18435.1"/>
    <property type="molecule type" value="Genomic_DNA"/>
</dbReference>
<feature type="transmembrane region" description="Helical" evidence="1">
    <location>
        <begin position="32"/>
        <end position="53"/>
    </location>
</feature>
<keyword evidence="1" id="KW-0472">Membrane</keyword>
<evidence type="ECO:0000313" key="3">
    <source>
        <dbReference type="Proteomes" id="UP000233551"/>
    </source>
</evidence>
<comment type="caution">
    <text evidence="2">The sequence shown here is derived from an EMBL/GenBank/DDBJ whole genome shotgun (WGS) entry which is preliminary data.</text>
</comment>
<protein>
    <submittedName>
        <fullName evidence="2">Uncharacterized protein</fullName>
    </submittedName>
</protein>
<evidence type="ECO:0000313" key="2">
    <source>
        <dbReference type="EMBL" id="PKI18435.1"/>
    </source>
</evidence>
<sequence length="102" mass="11281">MWWPRGATTSISWIRPHISLAQLRLRMTLCLWLRWTWAPYSGWLFVAAVLQAIRSASLAMIPKTILWTSFSKDARYAQSRSISSIGLTVGVGSTRGGGASVG</sequence>
<name>A0A2I0HF43_PUNGR</name>
<gene>
    <name evidence="2" type="ORF">CRG98_049291</name>
</gene>
<dbReference type="AlphaFoldDB" id="A0A2I0HF43"/>
<evidence type="ECO:0000256" key="1">
    <source>
        <dbReference type="SAM" id="Phobius"/>
    </source>
</evidence>
<accession>A0A2I0HF43</accession>
<keyword evidence="1" id="KW-0812">Transmembrane</keyword>
<organism evidence="2 3">
    <name type="scientific">Punica granatum</name>
    <name type="common">Pomegranate</name>
    <dbReference type="NCBI Taxonomy" id="22663"/>
    <lineage>
        <taxon>Eukaryota</taxon>
        <taxon>Viridiplantae</taxon>
        <taxon>Streptophyta</taxon>
        <taxon>Embryophyta</taxon>
        <taxon>Tracheophyta</taxon>
        <taxon>Spermatophyta</taxon>
        <taxon>Magnoliopsida</taxon>
        <taxon>eudicotyledons</taxon>
        <taxon>Gunneridae</taxon>
        <taxon>Pentapetalae</taxon>
        <taxon>rosids</taxon>
        <taxon>malvids</taxon>
        <taxon>Myrtales</taxon>
        <taxon>Lythraceae</taxon>
        <taxon>Punica</taxon>
    </lineage>
</organism>
<dbReference type="Proteomes" id="UP000233551">
    <property type="component" value="Unassembled WGS sequence"/>
</dbReference>
<feature type="non-terminal residue" evidence="2">
    <location>
        <position position="102"/>
    </location>
</feature>
<proteinExistence type="predicted"/>